<dbReference type="PRINTS" id="PR00344">
    <property type="entry name" value="BCTRLSENSOR"/>
</dbReference>
<keyword evidence="6 14" id="KW-0418">Kinase</keyword>
<evidence type="ECO:0000259" key="9">
    <source>
        <dbReference type="PROSITE" id="PS50046"/>
    </source>
</evidence>
<keyword evidence="15" id="KW-1185">Reference proteome</keyword>
<dbReference type="Gene3D" id="1.10.287.130">
    <property type="match status" value="1"/>
</dbReference>
<dbReference type="Pfam" id="PF02518">
    <property type="entry name" value="HATPase_c"/>
    <property type="match status" value="1"/>
</dbReference>
<accession>A0ABU7T6Q3</accession>
<feature type="domain" description="Phytochrome chromophore attachment site" evidence="9">
    <location>
        <begin position="275"/>
        <end position="322"/>
    </location>
</feature>
<dbReference type="SMART" id="SM00086">
    <property type="entry name" value="PAC"/>
    <property type="match status" value="4"/>
</dbReference>
<dbReference type="InterPro" id="IPR052162">
    <property type="entry name" value="Sensor_kinase/Photoreceptor"/>
</dbReference>
<sequence>MTRELSNGGWLPVGGGVVGELVRGHDWSTTPLGSIGRWPSTVRAIVQALLLSPVPTVAIWGADGILVYNQGYAEICGPRHPEALGGRLLEIWPESRTFNARVIESGLAGQPLSFKEQELELWRHGRPETVWMDLDYTPILDEAGGPVGMLATVVDITGRVLAGRRLAESEDRFRFLDRLAQVTADAHDAGTLLEAATRLLGSHLGLSNCAYADMDADGDGFTIRGNWHAPDAPSILGHYSLADFGQLAVRELNAGRPLVVNDNATELAPHEARTFQDIGIAATICMPLVKEGRLTALMAIHHAAPHRWSDAELALLRNVTERSWAYIERVGAEANLRVSEARLRALVNATSDAVYRMGPDWREMSRLDGRGILAETIEPTERWIDRTIEPEDRADILGAITDAVQRKGLFELEHRMRRADGTVGWTLLRAVPLLDESGETVEWFGTASDVTFRHEAEARLRESEARFRTMADDAPVMTWITDEGGSCIYLNRRWYEFTGQTEADGLGRGWFDAIHPDDRLSAKQAFLAANAERKPFRLEYRLRGRNGIYRWALDAASPRIAADDVFLGYFGSVIDIDERRQAEARLRTLTDVVPAFVWFASPDGHLHFLNDRWCEFTGQTLEAALPDGWIEAVHPDDRVRTAAVWADALAREVSYDIEVRYRRHDGAYRWYLARAEPLRDAGGRVTAWFGTSTDIHDRKLAEDRLRELNETLESRVAERTDELLKAEEALRQSQKLEAIGQLTGGVAHDFNNLLTIIRSSVDFLRRPDLPEARKARYLDAVSETVERAAKLTGQLLAFARRQTLDPQVFALDERLRAMADLLDTVTGARIRIVLELPGEPCHVRADLSQFETALVNMAVNARDAMQGEGTLTLRLTCGGTLPSIRRHAGSSRPFAAVSISDTGLGIAPEVLPRIFEPFFTTKAVGKGTGLGLSQVFGFAKQSGGDVDVESVLGGGSTFTLYLPEVAAERPDRTTADATDFEPPAGTGQRVLVVEDNVQVGTFATQILEDLGYRTTWATNAEEALDRIGPDGSDFDVVFSDVVMPGMGGIEFARLLRRRLPRLPVVLASGYSHVLAQEGPHGFELLRKPYSAEEVSHVLRKVMGRDERVRKGAGDGTMVR</sequence>
<dbReference type="InterPro" id="IPR013656">
    <property type="entry name" value="PAS_4"/>
</dbReference>
<dbReference type="SUPFAM" id="SSF47384">
    <property type="entry name" value="Homodimeric domain of signal transducing histidine kinase"/>
    <property type="match status" value="1"/>
</dbReference>
<evidence type="ECO:0000313" key="14">
    <source>
        <dbReference type="EMBL" id="MEE7456029.1"/>
    </source>
</evidence>
<dbReference type="InterPro" id="IPR000014">
    <property type="entry name" value="PAS"/>
</dbReference>
<evidence type="ECO:0000256" key="6">
    <source>
        <dbReference type="ARBA" id="ARBA00022777"/>
    </source>
</evidence>
<feature type="domain" description="PAC" evidence="13">
    <location>
        <begin position="655"/>
        <end position="707"/>
    </location>
</feature>
<dbReference type="PANTHER" id="PTHR43304">
    <property type="entry name" value="PHYTOCHROME-LIKE PROTEIN CPH1"/>
    <property type="match status" value="1"/>
</dbReference>
<dbReference type="SUPFAM" id="SSF55781">
    <property type="entry name" value="GAF domain-like"/>
    <property type="match status" value="1"/>
</dbReference>
<dbReference type="SUPFAM" id="SSF55874">
    <property type="entry name" value="ATPase domain of HSP90 chaperone/DNA topoisomerase II/histidine kinase"/>
    <property type="match status" value="1"/>
</dbReference>
<dbReference type="Gene3D" id="3.30.565.10">
    <property type="entry name" value="Histidine kinase-like ATPase, C-terminal domain"/>
    <property type="match status" value="1"/>
</dbReference>
<dbReference type="Pfam" id="PF00512">
    <property type="entry name" value="HisKA"/>
    <property type="match status" value="1"/>
</dbReference>
<dbReference type="Proteomes" id="UP001349262">
    <property type="component" value="Unassembled WGS sequence"/>
</dbReference>
<gene>
    <name evidence="14" type="ORF">MRSR164_04165</name>
</gene>
<evidence type="ECO:0000313" key="15">
    <source>
        <dbReference type="Proteomes" id="UP001349262"/>
    </source>
</evidence>
<reference evidence="14 15" key="1">
    <citation type="journal article" date="2012" name="Genet. Mol. Biol.">
        <title>Analysis of 16S rRNA and mxaF genes revealing insights into Methylobacterium niche-specific plant association.</title>
        <authorList>
            <person name="Dourado M.N."/>
            <person name="Andreote F.D."/>
            <person name="Dini-Andreote F."/>
            <person name="Conti R."/>
            <person name="Araujo J.M."/>
            <person name="Araujo W.L."/>
        </authorList>
    </citation>
    <scope>NUCLEOTIDE SEQUENCE [LARGE SCALE GENOMIC DNA]</scope>
    <source>
        <strain evidence="14 15">SR1.6/4</strain>
    </source>
</reference>
<dbReference type="EC" id="2.7.13.3" evidence="3"/>
<evidence type="ECO:0000259" key="13">
    <source>
        <dbReference type="PROSITE" id="PS50113"/>
    </source>
</evidence>
<feature type="domain" description="Response regulatory" evidence="11">
    <location>
        <begin position="989"/>
        <end position="1102"/>
    </location>
</feature>
<feature type="domain" description="PAC" evidence="13">
    <location>
        <begin position="410"/>
        <end position="462"/>
    </location>
</feature>
<feature type="modified residue" description="4-aspartylphosphate" evidence="7">
    <location>
        <position position="1040"/>
    </location>
</feature>
<dbReference type="SMART" id="SM00448">
    <property type="entry name" value="REC"/>
    <property type="match status" value="1"/>
</dbReference>
<feature type="domain" description="PAS" evidence="12">
    <location>
        <begin position="463"/>
        <end position="534"/>
    </location>
</feature>
<dbReference type="SMART" id="SM00091">
    <property type="entry name" value="PAS"/>
    <property type="match status" value="3"/>
</dbReference>
<feature type="domain" description="Histidine kinase" evidence="10">
    <location>
        <begin position="745"/>
        <end position="966"/>
    </location>
</feature>
<dbReference type="InterPro" id="IPR036890">
    <property type="entry name" value="HATPase_C_sf"/>
</dbReference>
<dbReference type="InterPro" id="IPR035965">
    <property type="entry name" value="PAS-like_dom_sf"/>
</dbReference>
<dbReference type="InterPro" id="IPR003661">
    <property type="entry name" value="HisK_dim/P_dom"/>
</dbReference>
<feature type="domain" description="PAC" evidence="13">
    <location>
        <begin position="115"/>
        <end position="168"/>
    </location>
</feature>
<evidence type="ECO:0000256" key="7">
    <source>
        <dbReference type="PROSITE-ProRule" id="PRU00169"/>
    </source>
</evidence>
<dbReference type="Pfam" id="PF08447">
    <property type="entry name" value="PAS_3"/>
    <property type="match status" value="3"/>
</dbReference>
<dbReference type="Gene3D" id="3.30.450.20">
    <property type="entry name" value="PAS domain"/>
    <property type="match status" value="4"/>
</dbReference>
<dbReference type="InterPro" id="IPR036097">
    <property type="entry name" value="HisK_dim/P_sf"/>
</dbReference>
<dbReference type="Pfam" id="PF01590">
    <property type="entry name" value="GAF"/>
    <property type="match status" value="1"/>
</dbReference>
<dbReference type="InterPro" id="IPR004358">
    <property type="entry name" value="Sig_transdc_His_kin-like_C"/>
</dbReference>
<evidence type="ECO:0000256" key="2">
    <source>
        <dbReference type="ARBA" id="ARBA00006402"/>
    </source>
</evidence>
<keyword evidence="4 7" id="KW-0597">Phosphoprotein</keyword>
<dbReference type="InterPro" id="IPR005467">
    <property type="entry name" value="His_kinase_dom"/>
</dbReference>
<dbReference type="PROSITE" id="PS50112">
    <property type="entry name" value="PAS"/>
    <property type="match status" value="2"/>
</dbReference>
<evidence type="ECO:0000256" key="1">
    <source>
        <dbReference type="ARBA" id="ARBA00000085"/>
    </source>
</evidence>
<dbReference type="EMBL" id="MLBY01000003">
    <property type="protein sequence ID" value="MEE7456029.1"/>
    <property type="molecule type" value="Genomic_DNA"/>
</dbReference>
<proteinExistence type="inferred from homology"/>
<dbReference type="SMART" id="SM00387">
    <property type="entry name" value="HATPase_c"/>
    <property type="match status" value="1"/>
</dbReference>
<dbReference type="PANTHER" id="PTHR43304:SF1">
    <property type="entry name" value="PAC DOMAIN-CONTAINING PROTEIN"/>
    <property type="match status" value="1"/>
</dbReference>
<dbReference type="CDD" id="cd00130">
    <property type="entry name" value="PAS"/>
    <property type="match status" value="4"/>
</dbReference>
<dbReference type="PROSITE" id="PS50113">
    <property type="entry name" value="PAC"/>
    <property type="match status" value="4"/>
</dbReference>
<dbReference type="InterPro" id="IPR001610">
    <property type="entry name" value="PAC"/>
</dbReference>
<feature type="coiled-coil region" evidence="8">
    <location>
        <begin position="698"/>
        <end position="729"/>
    </location>
</feature>
<evidence type="ECO:0000259" key="10">
    <source>
        <dbReference type="PROSITE" id="PS50109"/>
    </source>
</evidence>
<dbReference type="Pfam" id="PF00072">
    <property type="entry name" value="Response_reg"/>
    <property type="match status" value="1"/>
</dbReference>
<protein>
    <recommendedName>
        <fullName evidence="3">histidine kinase</fullName>
        <ecNumber evidence="3">2.7.13.3</ecNumber>
    </recommendedName>
</protein>
<dbReference type="CDD" id="cd00082">
    <property type="entry name" value="HisKA"/>
    <property type="match status" value="1"/>
</dbReference>
<dbReference type="InterPro" id="IPR016132">
    <property type="entry name" value="Phyto_chromo_attachment"/>
</dbReference>
<dbReference type="NCBIfam" id="TIGR00229">
    <property type="entry name" value="sensory_box"/>
    <property type="match status" value="3"/>
</dbReference>
<dbReference type="SMART" id="SM00388">
    <property type="entry name" value="HisKA"/>
    <property type="match status" value="1"/>
</dbReference>
<dbReference type="SMART" id="SM00065">
    <property type="entry name" value="GAF"/>
    <property type="match status" value="1"/>
</dbReference>
<comment type="catalytic activity">
    <reaction evidence="1">
        <text>ATP + protein L-histidine = ADP + protein N-phospho-L-histidine.</text>
        <dbReference type="EC" id="2.7.13.3"/>
    </reaction>
</comment>
<dbReference type="PROSITE" id="PS50110">
    <property type="entry name" value="RESPONSE_REGULATORY"/>
    <property type="match status" value="1"/>
</dbReference>
<dbReference type="InterPro" id="IPR029016">
    <property type="entry name" value="GAF-like_dom_sf"/>
</dbReference>
<organism evidence="14 15">
    <name type="scientific">Methylobacterium radiotolerans</name>
    <dbReference type="NCBI Taxonomy" id="31998"/>
    <lineage>
        <taxon>Bacteria</taxon>
        <taxon>Pseudomonadati</taxon>
        <taxon>Pseudomonadota</taxon>
        <taxon>Alphaproteobacteria</taxon>
        <taxon>Hyphomicrobiales</taxon>
        <taxon>Methylobacteriaceae</taxon>
        <taxon>Methylobacterium</taxon>
    </lineage>
</organism>
<dbReference type="InterPro" id="IPR003018">
    <property type="entry name" value="GAF"/>
</dbReference>
<feature type="domain" description="PAC" evidence="13">
    <location>
        <begin position="536"/>
        <end position="588"/>
    </location>
</feature>
<evidence type="ECO:0000256" key="4">
    <source>
        <dbReference type="ARBA" id="ARBA00022553"/>
    </source>
</evidence>
<dbReference type="InterPro" id="IPR000700">
    <property type="entry name" value="PAS-assoc_C"/>
</dbReference>
<dbReference type="Pfam" id="PF08448">
    <property type="entry name" value="PAS_4"/>
    <property type="match status" value="1"/>
</dbReference>
<dbReference type="Gene3D" id="3.30.450.40">
    <property type="match status" value="1"/>
</dbReference>
<evidence type="ECO:0000259" key="11">
    <source>
        <dbReference type="PROSITE" id="PS50110"/>
    </source>
</evidence>
<feature type="domain" description="PAS" evidence="12">
    <location>
        <begin position="582"/>
        <end position="652"/>
    </location>
</feature>
<name>A0ABU7T6Q3_9HYPH</name>
<keyword evidence="5" id="KW-0808">Transferase</keyword>
<dbReference type="Gene3D" id="3.40.50.2300">
    <property type="match status" value="1"/>
</dbReference>
<comment type="caution">
    <text evidence="14">The sequence shown here is derived from an EMBL/GenBank/DDBJ whole genome shotgun (WGS) entry which is preliminary data.</text>
</comment>
<dbReference type="SUPFAM" id="SSF55785">
    <property type="entry name" value="PYP-like sensor domain (PAS domain)"/>
    <property type="match status" value="4"/>
</dbReference>
<comment type="similarity">
    <text evidence="2">In the N-terminal section; belongs to the phytochrome family.</text>
</comment>
<dbReference type="InterPro" id="IPR013655">
    <property type="entry name" value="PAS_fold_3"/>
</dbReference>
<evidence type="ECO:0000256" key="3">
    <source>
        <dbReference type="ARBA" id="ARBA00012438"/>
    </source>
</evidence>
<dbReference type="SUPFAM" id="SSF52172">
    <property type="entry name" value="CheY-like"/>
    <property type="match status" value="1"/>
</dbReference>
<dbReference type="InterPro" id="IPR011006">
    <property type="entry name" value="CheY-like_superfamily"/>
</dbReference>
<dbReference type="InterPro" id="IPR001789">
    <property type="entry name" value="Sig_transdc_resp-reg_receiver"/>
</dbReference>
<evidence type="ECO:0000259" key="12">
    <source>
        <dbReference type="PROSITE" id="PS50112"/>
    </source>
</evidence>
<dbReference type="InterPro" id="IPR003594">
    <property type="entry name" value="HATPase_dom"/>
</dbReference>
<dbReference type="PROSITE" id="PS50046">
    <property type="entry name" value="PHYTOCHROME_2"/>
    <property type="match status" value="1"/>
</dbReference>
<dbReference type="PROSITE" id="PS50109">
    <property type="entry name" value="HIS_KIN"/>
    <property type="match status" value="1"/>
</dbReference>
<evidence type="ECO:0000256" key="5">
    <source>
        <dbReference type="ARBA" id="ARBA00022679"/>
    </source>
</evidence>
<keyword evidence="8" id="KW-0175">Coiled coil</keyword>
<dbReference type="GO" id="GO:0016301">
    <property type="term" value="F:kinase activity"/>
    <property type="evidence" value="ECO:0007669"/>
    <property type="project" value="UniProtKB-KW"/>
</dbReference>
<evidence type="ECO:0000256" key="8">
    <source>
        <dbReference type="SAM" id="Coils"/>
    </source>
</evidence>